<keyword evidence="1" id="KW-0472">Membrane</keyword>
<reference evidence="2 3" key="1">
    <citation type="journal article" date="2024" name="G3 (Bethesda)">
        <title>Genome assembly of Hibiscus sabdariffa L. provides insights into metabolisms of medicinal natural products.</title>
        <authorList>
            <person name="Kim T."/>
        </authorList>
    </citation>
    <scope>NUCLEOTIDE SEQUENCE [LARGE SCALE GENOMIC DNA]</scope>
    <source>
        <strain evidence="2">TK-2024</strain>
        <tissue evidence="2">Old leaves</tissue>
    </source>
</reference>
<proteinExistence type="predicted"/>
<name>A0ABR2G3I2_9ROSI</name>
<accession>A0ABR2G3I2</accession>
<evidence type="ECO:0000313" key="2">
    <source>
        <dbReference type="EMBL" id="KAK8593304.1"/>
    </source>
</evidence>
<evidence type="ECO:0000256" key="1">
    <source>
        <dbReference type="SAM" id="Phobius"/>
    </source>
</evidence>
<gene>
    <name evidence="2" type="ORF">V6N12_045387</name>
</gene>
<comment type="caution">
    <text evidence="2">The sequence shown here is derived from an EMBL/GenBank/DDBJ whole genome shotgun (WGS) entry which is preliminary data.</text>
</comment>
<dbReference type="EMBL" id="JBBPBM010000003">
    <property type="protein sequence ID" value="KAK8593304.1"/>
    <property type="molecule type" value="Genomic_DNA"/>
</dbReference>
<organism evidence="2 3">
    <name type="scientific">Hibiscus sabdariffa</name>
    <name type="common">roselle</name>
    <dbReference type="NCBI Taxonomy" id="183260"/>
    <lineage>
        <taxon>Eukaryota</taxon>
        <taxon>Viridiplantae</taxon>
        <taxon>Streptophyta</taxon>
        <taxon>Embryophyta</taxon>
        <taxon>Tracheophyta</taxon>
        <taxon>Spermatophyta</taxon>
        <taxon>Magnoliopsida</taxon>
        <taxon>eudicotyledons</taxon>
        <taxon>Gunneridae</taxon>
        <taxon>Pentapetalae</taxon>
        <taxon>rosids</taxon>
        <taxon>malvids</taxon>
        <taxon>Malvales</taxon>
        <taxon>Malvaceae</taxon>
        <taxon>Malvoideae</taxon>
        <taxon>Hibiscus</taxon>
    </lineage>
</organism>
<dbReference type="Proteomes" id="UP001472677">
    <property type="component" value="Unassembled WGS sequence"/>
</dbReference>
<keyword evidence="1" id="KW-1133">Transmembrane helix</keyword>
<keyword evidence="1" id="KW-0812">Transmembrane</keyword>
<evidence type="ECO:0000313" key="3">
    <source>
        <dbReference type="Proteomes" id="UP001472677"/>
    </source>
</evidence>
<protein>
    <recommendedName>
        <fullName evidence="4">Transmembrane protein</fullName>
    </recommendedName>
</protein>
<keyword evidence="3" id="KW-1185">Reference proteome</keyword>
<sequence length="83" mass="9579">MKKKIIEKDCYHPFITHPFLFSFFFVISLSLSNSTPSWLLHLPFTSLDLFFMIDLHGFLISSHIGISSTSAISILRFNIVDKE</sequence>
<feature type="transmembrane region" description="Helical" evidence="1">
    <location>
        <begin position="51"/>
        <end position="75"/>
    </location>
</feature>
<feature type="transmembrane region" description="Helical" evidence="1">
    <location>
        <begin position="12"/>
        <end position="31"/>
    </location>
</feature>
<evidence type="ECO:0008006" key="4">
    <source>
        <dbReference type="Google" id="ProtNLM"/>
    </source>
</evidence>